<dbReference type="RefSeq" id="WP_062467649.1">
    <property type="nucleotide sequence ID" value="NZ_BBYN01000001.1"/>
</dbReference>
<keyword evidence="1" id="KW-1133">Transmembrane helix</keyword>
<gene>
    <name evidence="2" type="ORF">BW727_100485</name>
</gene>
<organism evidence="2 3">
    <name type="scientific">Jeotgalibaca dankookensis</name>
    <dbReference type="NCBI Taxonomy" id="708126"/>
    <lineage>
        <taxon>Bacteria</taxon>
        <taxon>Bacillati</taxon>
        <taxon>Bacillota</taxon>
        <taxon>Bacilli</taxon>
        <taxon>Lactobacillales</taxon>
        <taxon>Carnobacteriaceae</taxon>
        <taxon>Jeotgalibaca</taxon>
    </lineage>
</organism>
<feature type="transmembrane region" description="Helical" evidence="1">
    <location>
        <begin position="146"/>
        <end position="168"/>
    </location>
</feature>
<proteinExistence type="predicted"/>
<dbReference type="KEGG" id="jda:BW727_100485"/>
<name>A0A1S6IMV3_9LACT</name>
<keyword evidence="3" id="KW-1185">Reference proteome</keyword>
<keyword evidence="1" id="KW-0812">Transmembrane</keyword>
<feature type="transmembrane region" description="Helical" evidence="1">
    <location>
        <begin position="6"/>
        <end position="23"/>
    </location>
</feature>
<dbReference type="EMBL" id="CP019728">
    <property type="protein sequence ID" value="AQS52878.1"/>
    <property type="molecule type" value="Genomic_DNA"/>
</dbReference>
<dbReference type="STRING" id="708126.BW727_100485"/>
<sequence length="357" mass="41647">MKLKQFFLVFVSFIALSFGYLVGRNQTFDQLINSIPLIQLVIVMLIAVYTQYIHIMLHESGHFLFGKLTGYRLVFFQLSNIRYDAINKKIRRMSINQSVFKAQCVMTPSTNKKGLQTPYFLYLAGGLLVNLITAVTFYTGSFFLQGIWSFSAFALSLPPFLLFFWYLLEEGTLIRTISQSERAKKIFLKELNIKALLEAGQTFEDLPADYFDEIEQSIFTESRLGEYLLLVAYQRQLSVLDFEKAEQLRRQYDQHWNFLQSPYARKLASANLFLYALFGRYDAAKKLSKQIDQRRELKTYYEQSIAVQAAYSFFIKIDINQTKQILKNKSALSQISVSQAELQLQKKLLDWLKEYID</sequence>
<evidence type="ECO:0000313" key="2">
    <source>
        <dbReference type="EMBL" id="AQS52878.1"/>
    </source>
</evidence>
<keyword evidence="1" id="KW-0472">Membrane</keyword>
<evidence type="ECO:0008006" key="4">
    <source>
        <dbReference type="Google" id="ProtNLM"/>
    </source>
</evidence>
<accession>A0A1S6IMV3</accession>
<dbReference type="AlphaFoldDB" id="A0A1S6IMV3"/>
<dbReference type="Proteomes" id="UP000188993">
    <property type="component" value="Chromosome"/>
</dbReference>
<evidence type="ECO:0000313" key="3">
    <source>
        <dbReference type="Proteomes" id="UP000188993"/>
    </source>
</evidence>
<feature type="transmembrane region" description="Helical" evidence="1">
    <location>
        <begin position="35"/>
        <end position="57"/>
    </location>
</feature>
<protein>
    <recommendedName>
        <fullName evidence="4">Peptidase M50 domain-containing protein</fullName>
    </recommendedName>
</protein>
<evidence type="ECO:0000256" key="1">
    <source>
        <dbReference type="SAM" id="Phobius"/>
    </source>
</evidence>
<reference evidence="2 3" key="1">
    <citation type="journal article" date="2014" name="Int. J. Syst. Evol. Microbiol.">
        <title>Jeotgalibaca dankookensis gen. nov., sp. nov., a member of the family Carnobacteriaceae, isolated from seujeot (Korean traditional food).</title>
        <authorList>
            <person name="Lee D.G."/>
            <person name="Trujillo M.E."/>
            <person name="Kang H."/>
            <person name="Ahn T.Y."/>
        </authorList>
    </citation>
    <scope>NUCLEOTIDE SEQUENCE [LARGE SCALE GENOMIC DNA]</scope>
    <source>
        <strain evidence="2 3">EX-07</strain>
    </source>
</reference>
<feature type="transmembrane region" description="Helical" evidence="1">
    <location>
        <begin position="63"/>
        <end position="83"/>
    </location>
</feature>
<feature type="transmembrane region" description="Helical" evidence="1">
    <location>
        <begin position="119"/>
        <end position="140"/>
    </location>
</feature>
<dbReference type="OrthoDB" id="1069985at2"/>